<dbReference type="Gene3D" id="1.20.1290.10">
    <property type="entry name" value="AhpD-like"/>
    <property type="match status" value="1"/>
</dbReference>
<dbReference type="InterPro" id="IPR052162">
    <property type="entry name" value="Sensor_kinase/Photoreceptor"/>
</dbReference>
<dbReference type="PRINTS" id="PR00344">
    <property type="entry name" value="BCTRLSENSOR"/>
</dbReference>
<dbReference type="PANTHER" id="PTHR43304">
    <property type="entry name" value="PHYTOCHROME-LIKE PROTEIN CPH1"/>
    <property type="match status" value="1"/>
</dbReference>
<keyword evidence="6" id="KW-0418">Kinase</keyword>
<evidence type="ECO:0000259" key="11">
    <source>
        <dbReference type="PROSITE" id="PS50112"/>
    </source>
</evidence>
<name>A0ABS3V0M5_9ACTN</name>
<dbReference type="SUPFAM" id="SSF55785">
    <property type="entry name" value="PYP-like sensor domain (PAS domain)"/>
    <property type="match status" value="1"/>
</dbReference>
<evidence type="ECO:0000256" key="4">
    <source>
        <dbReference type="ARBA" id="ARBA00022553"/>
    </source>
</evidence>
<evidence type="ECO:0000256" key="3">
    <source>
        <dbReference type="ARBA" id="ARBA00012438"/>
    </source>
</evidence>
<dbReference type="SMART" id="SM00388">
    <property type="entry name" value="HisKA"/>
    <property type="match status" value="1"/>
</dbReference>
<feature type="region of interest" description="Disordered" evidence="9">
    <location>
        <begin position="588"/>
        <end position="612"/>
    </location>
</feature>
<evidence type="ECO:0000313" key="13">
    <source>
        <dbReference type="EMBL" id="MBO3744382.1"/>
    </source>
</evidence>
<dbReference type="Proteomes" id="UP000679690">
    <property type="component" value="Unassembled WGS sequence"/>
</dbReference>
<feature type="domain" description="PAS" evidence="11">
    <location>
        <begin position="228"/>
        <end position="298"/>
    </location>
</feature>
<dbReference type="InterPro" id="IPR001610">
    <property type="entry name" value="PAC"/>
</dbReference>
<dbReference type="PROSITE" id="PS50112">
    <property type="entry name" value="PAS"/>
    <property type="match status" value="1"/>
</dbReference>
<dbReference type="SMART" id="SM00387">
    <property type="entry name" value="HATPase_c"/>
    <property type="match status" value="1"/>
</dbReference>
<dbReference type="InterPro" id="IPR036890">
    <property type="entry name" value="HATPase_C_sf"/>
</dbReference>
<evidence type="ECO:0000256" key="2">
    <source>
        <dbReference type="ARBA" id="ARBA00004236"/>
    </source>
</evidence>
<dbReference type="SUPFAM" id="SSF69118">
    <property type="entry name" value="AhpD-like"/>
    <property type="match status" value="1"/>
</dbReference>
<protein>
    <recommendedName>
        <fullName evidence="3">histidine kinase</fullName>
        <ecNumber evidence="3">2.7.13.3</ecNumber>
    </recommendedName>
</protein>
<dbReference type="RefSeq" id="WP_208473609.1">
    <property type="nucleotide sequence ID" value="NZ_JAGFNS010000068.1"/>
</dbReference>
<comment type="subcellular location">
    <subcellularLocation>
        <location evidence="2">Cell membrane</location>
    </subcellularLocation>
</comment>
<dbReference type="SUPFAM" id="SSF47384">
    <property type="entry name" value="Homodimeric domain of signal transducing histidine kinase"/>
    <property type="match status" value="1"/>
</dbReference>
<comment type="catalytic activity">
    <reaction evidence="1">
        <text>ATP + protein L-histidine = ADP + protein N-phospho-L-histidine.</text>
        <dbReference type="EC" id="2.7.13.3"/>
    </reaction>
</comment>
<dbReference type="PROSITE" id="PS50113">
    <property type="entry name" value="PAC"/>
    <property type="match status" value="1"/>
</dbReference>
<comment type="caution">
    <text evidence="13">The sequence shown here is derived from an EMBL/GenBank/DDBJ whole genome shotgun (WGS) entry which is preliminary data.</text>
</comment>
<keyword evidence="8" id="KW-0175">Coiled coil</keyword>
<accession>A0ABS3V0M5</accession>
<dbReference type="NCBIfam" id="TIGR00229">
    <property type="entry name" value="sensory_box"/>
    <property type="match status" value="1"/>
</dbReference>
<dbReference type="EC" id="2.7.13.3" evidence="3"/>
<evidence type="ECO:0000256" key="9">
    <source>
        <dbReference type="SAM" id="MobiDB-lite"/>
    </source>
</evidence>
<organism evidence="13 14">
    <name type="scientific">Actinoplanes flavus</name>
    <dbReference type="NCBI Taxonomy" id="2820290"/>
    <lineage>
        <taxon>Bacteria</taxon>
        <taxon>Bacillati</taxon>
        <taxon>Actinomycetota</taxon>
        <taxon>Actinomycetes</taxon>
        <taxon>Micromonosporales</taxon>
        <taxon>Micromonosporaceae</taxon>
        <taxon>Actinoplanes</taxon>
    </lineage>
</organism>
<dbReference type="InterPro" id="IPR000014">
    <property type="entry name" value="PAS"/>
</dbReference>
<gene>
    <name evidence="13" type="ORF">J5X75_43540</name>
</gene>
<dbReference type="Pfam" id="PF00512">
    <property type="entry name" value="HisKA"/>
    <property type="match status" value="1"/>
</dbReference>
<dbReference type="InterPro" id="IPR029032">
    <property type="entry name" value="AhpD-like"/>
</dbReference>
<dbReference type="Gene3D" id="3.30.450.20">
    <property type="entry name" value="PAS domain"/>
    <property type="match status" value="1"/>
</dbReference>
<dbReference type="SMART" id="SM00091">
    <property type="entry name" value="PAS"/>
    <property type="match status" value="1"/>
</dbReference>
<evidence type="ECO:0000256" key="6">
    <source>
        <dbReference type="ARBA" id="ARBA00022777"/>
    </source>
</evidence>
<keyword evidence="5" id="KW-0808">Transferase</keyword>
<dbReference type="InterPro" id="IPR035965">
    <property type="entry name" value="PAS-like_dom_sf"/>
</dbReference>
<dbReference type="Gene3D" id="1.10.287.130">
    <property type="match status" value="1"/>
</dbReference>
<dbReference type="PANTHER" id="PTHR43304:SF1">
    <property type="entry name" value="PAC DOMAIN-CONTAINING PROTEIN"/>
    <property type="match status" value="1"/>
</dbReference>
<evidence type="ECO:0000256" key="1">
    <source>
        <dbReference type="ARBA" id="ARBA00000085"/>
    </source>
</evidence>
<dbReference type="InterPro" id="IPR005467">
    <property type="entry name" value="His_kinase_dom"/>
</dbReference>
<dbReference type="InterPro" id="IPR000700">
    <property type="entry name" value="PAS-assoc_C"/>
</dbReference>
<dbReference type="EMBL" id="JAGFNS010000068">
    <property type="protein sequence ID" value="MBO3744382.1"/>
    <property type="molecule type" value="Genomic_DNA"/>
</dbReference>
<dbReference type="InterPro" id="IPR004358">
    <property type="entry name" value="Sig_transdc_His_kin-like_C"/>
</dbReference>
<dbReference type="SUPFAM" id="SSF55874">
    <property type="entry name" value="ATPase domain of HSP90 chaperone/DNA topoisomerase II/histidine kinase"/>
    <property type="match status" value="1"/>
</dbReference>
<feature type="domain" description="PAC" evidence="12">
    <location>
        <begin position="302"/>
        <end position="354"/>
    </location>
</feature>
<dbReference type="Pfam" id="PF02518">
    <property type="entry name" value="HATPase_c"/>
    <property type="match status" value="1"/>
</dbReference>
<feature type="domain" description="Histidine kinase" evidence="10">
    <location>
        <begin position="372"/>
        <end position="585"/>
    </location>
</feature>
<dbReference type="SMART" id="SM00086">
    <property type="entry name" value="PAC"/>
    <property type="match status" value="1"/>
</dbReference>
<evidence type="ECO:0000259" key="12">
    <source>
        <dbReference type="PROSITE" id="PS50113"/>
    </source>
</evidence>
<dbReference type="InterPro" id="IPR036097">
    <property type="entry name" value="HisK_dim/P_sf"/>
</dbReference>
<evidence type="ECO:0000256" key="8">
    <source>
        <dbReference type="SAM" id="Coils"/>
    </source>
</evidence>
<dbReference type="CDD" id="cd00082">
    <property type="entry name" value="HisKA"/>
    <property type="match status" value="1"/>
</dbReference>
<evidence type="ECO:0000256" key="7">
    <source>
        <dbReference type="ARBA" id="ARBA00023012"/>
    </source>
</evidence>
<dbReference type="InterPro" id="IPR013655">
    <property type="entry name" value="PAS_fold_3"/>
</dbReference>
<reference evidence="13 14" key="1">
    <citation type="submission" date="2021-03" db="EMBL/GenBank/DDBJ databases">
        <title>Actinoplanes flavus sp. nov., a novel actinomycete isolated from Coconut Palm rhizosphere soil.</title>
        <authorList>
            <person name="Luo X."/>
        </authorList>
    </citation>
    <scope>NUCLEOTIDE SEQUENCE [LARGE SCALE GENOMIC DNA]</scope>
    <source>
        <strain evidence="13 14">NEAU-H7</strain>
    </source>
</reference>
<keyword evidence="14" id="KW-1185">Reference proteome</keyword>
<dbReference type="Gene3D" id="3.30.565.10">
    <property type="entry name" value="Histidine kinase-like ATPase, C-terminal domain"/>
    <property type="match status" value="1"/>
</dbReference>
<dbReference type="PROSITE" id="PS50109">
    <property type="entry name" value="HIS_KIN"/>
    <property type="match status" value="1"/>
</dbReference>
<feature type="coiled-coil region" evidence="8">
    <location>
        <begin position="345"/>
        <end position="372"/>
    </location>
</feature>
<dbReference type="InterPro" id="IPR003594">
    <property type="entry name" value="HATPase_dom"/>
</dbReference>
<dbReference type="Pfam" id="PF08447">
    <property type="entry name" value="PAS_3"/>
    <property type="match status" value="1"/>
</dbReference>
<evidence type="ECO:0000256" key="5">
    <source>
        <dbReference type="ARBA" id="ARBA00022679"/>
    </source>
</evidence>
<keyword evidence="7" id="KW-0902">Two-component regulatory system</keyword>
<keyword evidence="4" id="KW-0597">Phosphoprotein</keyword>
<sequence length="612" mass="66918">MTEVKAEIEERFGFFPPFFAPALDRPAVLENLWQQTLRSYVGNRLPPLLLERAFAVLSRYCDVPYCVVCHSCALRPMGMSTQQILQLLDGPRGLPGADEAVAVLSAAPAGTPQWAQPGPVADAALRAVVSMFLRDSDRSRLAAALRRVLPAADVDELVLFLGYVTTCLEWVEAHPELSYEADLRAITHLGPMLAEDPALGDFFADYTHRRTVTLTGREAALTAQAEEAEQRFFLIFEHAPIGMVIVDLQGRFVRVNRALADMLGYEPTELQAMTFAEISHPDDVDTGSQAIQDLIAGRIEVFQQEKRYRCARGLWMWARVSAALLHTADGSPVHVITQIEDVTERHEHAEQLAAANAELRRSNQDLEEFAAIVAHDLNGPLTGILGHAALLAEELPGDTPASTRDLLTRITTVGGAMAVLINDLLAYARAGTETLQMQWVDVDALIGELLRDLKPHLDAAHAEVRVAPLGSVCAHPTQLRQVLANLITNAVKYTATDVTPIVEITAVEYDDDIIFTFADNGLGIPPDDTETIFHMFHRAHHDAAPGTGVGLAICQRIIERHGGTIWAEARPNGGSLFKIRLPRYPTGAAHRTECSPPPPAVRGISRPPNPLV</sequence>
<proteinExistence type="predicted"/>
<evidence type="ECO:0000313" key="14">
    <source>
        <dbReference type="Proteomes" id="UP000679690"/>
    </source>
</evidence>
<dbReference type="InterPro" id="IPR003661">
    <property type="entry name" value="HisK_dim/P_dom"/>
</dbReference>
<dbReference type="CDD" id="cd00130">
    <property type="entry name" value="PAS"/>
    <property type="match status" value="1"/>
</dbReference>
<evidence type="ECO:0000259" key="10">
    <source>
        <dbReference type="PROSITE" id="PS50109"/>
    </source>
</evidence>